<sequence>MDDIDLVVLRTLRDWRLAGRRALLATVVRTWGASPRPVGSILALRDDGAVVGSVSGGCVEDDLIARYASANEATAPDAALADGPPAFVKYGVTADEAHRFGLPCGGTLELLLEFDPDAAALDALVRALDAGRLMRRVTRLRDGAVRVEPAEVPQELTLTDSEMANTFGPAYRMLLIGAGQLAEYLATMALFSGFAVTVCDPREAYRGSWAVAGAALVTGMPDDVVLDFRPDRRSCVVALTHDPKLDDLALLEALNTEAFYVGAIGSRRNNAARRQRLMEHFGQTEAALARLRGPIGIHIGSKTPAEIAVSAMAEILAAKNGVPLPRDLDVARAKNARSGDIAPGVRDAKATAAASADEAMDGPARGTAH</sequence>
<dbReference type="InterPro" id="IPR003777">
    <property type="entry name" value="XdhC_CoxI"/>
</dbReference>
<dbReference type="Gene3D" id="3.40.50.720">
    <property type="entry name" value="NAD(P)-binding Rossmann-like Domain"/>
    <property type="match status" value="1"/>
</dbReference>
<dbReference type="Pfam" id="PF02625">
    <property type="entry name" value="XdhC_CoxI"/>
    <property type="match status" value="1"/>
</dbReference>
<dbReference type="PANTHER" id="PTHR30388">
    <property type="entry name" value="ALDEHYDE OXIDOREDUCTASE MOLYBDENUM COFACTOR ASSEMBLY PROTEIN"/>
    <property type="match status" value="1"/>
</dbReference>
<gene>
    <name evidence="4" type="ORF">THIARS_70019</name>
</gene>
<name>A0A238D599_THIDL</name>
<dbReference type="EMBL" id="FLMQ01000056">
    <property type="protein sequence ID" value="SBP88399.1"/>
    <property type="molecule type" value="Genomic_DNA"/>
</dbReference>
<feature type="region of interest" description="Disordered" evidence="1">
    <location>
        <begin position="340"/>
        <end position="369"/>
    </location>
</feature>
<evidence type="ECO:0000259" key="2">
    <source>
        <dbReference type="Pfam" id="PF02625"/>
    </source>
</evidence>
<feature type="domain" description="XdhC Rossmann" evidence="3">
    <location>
        <begin position="173"/>
        <end position="315"/>
    </location>
</feature>
<evidence type="ECO:0000256" key="1">
    <source>
        <dbReference type="SAM" id="MobiDB-lite"/>
    </source>
</evidence>
<feature type="compositionally biased region" description="Low complexity" evidence="1">
    <location>
        <begin position="350"/>
        <end position="369"/>
    </location>
</feature>
<evidence type="ECO:0000313" key="4">
    <source>
        <dbReference type="EMBL" id="SBP88399.1"/>
    </source>
</evidence>
<organism evidence="4 5">
    <name type="scientific">Thiomonas delicata</name>
    <name type="common">Thiomonas cuprina</name>
    <dbReference type="NCBI Taxonomy" id="364030"/>
    <lineage>
        <taxon>Bacteria</taxon>
        <taxon>Pseudomonadati</taxon>
        <taxon>Pseudomonadota</taxon>
        <taxon>Betaproteobacteria</taxon>
        <taxon>Burkholderiales</taxon>
        <taxon>Thiomonas</taxon>
    </lineage>
</organism>
<keyword evidence="5" id="KW-1185">Reference proteome</keyword>
<dbReference type="Proteomes" id="UP000214566">
    <property type="component" value="Unassembled WGS sequence"/>
</dbReference>
<protein>
    <submittedName>
        <fullName evidence="4">Uncharacterized protein</fullName>
    </submittedName>
</protein>
<reference evidence="4 5" key="1">
    <citation type="submission" date="2016-06" db="EMBL/GenBank/DDBJ databases">
        <authorList>
            <person name="Kjaerup R.B."/>
            <person name="Dalgaard T.S."/>
            <person name="Juul-Madsen H.R."/>
        </authorList>
    </citation>
    <scope>NUCLEOTIDE SEQUENCE [LARGE SCALE GENOMIC DNA]</scope>
    <source>
        <strain evidence="4 5">DSM 16361</strain>
    </source>
</reference>
<proteinExistence type="predicted"/>
<evidence type="ECO:0000313" key="5">
    <source>
        <dbReference type="Proteomes" id="UP000214566"/>
    </source>
</evidence>
<dbReference type="InterPro" id="IPR052698">
    <property type="entry name" value="MoCofactor_Util/Proc"/>
</dbReference>
<dbReference type="Pfam" id="PF13478">
    <property type="entry name" value="XdhC_C"/>
    <property type="match status" value="1"/>
</dbReference>
<dbReference type="RefSeq" id="WP_094160759.1">
    <property type="nucleotide sequence ID" value="NZ_LT592171.1"/>
</dbReference>
<dbReference type="AlphaFoldDB" id="A0A238D599"/>
<accession>A0A238D599</accession>
<feature type="domain" description="XdhC- CoxI" evidence="2">
    <location>
        <begin position="15"/>
        <end position="70"/>
    </location>
</feature>
<evidence type="ECO:0000259" key="3">
    <source>
        <dbReference type="Pfam" id="PF13478"/>
    </source>
</evidence>
<dbReference type="InterPro" id="IPR027051">
    <property type="entry name" value="XdhC_Rossmann_dom"/>
</dbReference>
<dbReference type="PANTHER" id="PTHR30388:SF4">
    <property type="entry name" value="MOLYBDENUM COFACTOR INSERTION CHAPERONE PAOD"/>
    <property type="match status" value="1"/>
</dbReference>
<dbReference type="OrthoDB" id="9815497at2"/>